<accession>A0AAD7DC84</accession>
<protein>
    <submittedName>
        <fullName evidence="1">Uncharacterized protein</fullName>
    </submittedName>
</protein>
<feature type="non-terminal residue" evidence="1">
    <location>
        <position position="123"/>
    </location>
</feature>
<dbReference type="EMBL" id="JARKIE010000080">
    <property type="protein sequence ID" value="KAJ7688258.1"/>
    <property type="molecule type" value="Genomic_DNA"/>
</dbReference>
<evidence type="ECO:0000313" key="2">
    <source>
        <dbReference type="Proteomes" id="UP001221757"/>
    </source>
</evidence>
<comment type="caution">
    <text evidence="1">The sequence shown here is derived from an EMBL/GenBank/DDBJ whole genome shotgun (WGS) entry which is preliminary data.</text>
</comment>
<evidence type="ECO:0000313" key="1">
    <source>
        <dbReference type="EMBL" id="KAJ7688258.1"/>
    </source>
</evidence>
<keyword evidence="2" id="KW-1185">Reference proteome</keyword>
<sequence>LSDFHLSSTEWAILGNLRDILMAFKDATLYFSRDSATLATVIPSMDKLDTMLATAIITKPDGEKLVFTASVKVALVYAKTTLNRYYAKAADSLIYRNAVLLHPRYKVGYLRENDWEEADIDSA</sequence>
<feature type="non-terminal residue" evidence="1">
    <location>
        <position position="1"/>
    </location>
</feature>
<dbReference type="SUPFAM" id="SSF53098">
    <property type="entry name" value="Ribonuclease H-like"/>
    <property type="match status" value="1"/>
</dbReference>
<name>A0AAD7DC84_MYCRO</name>
<dbReference type="AlphaFoldDB" id="A0AAD7DC84"/>
<organism evidence="1 2">
    <name type="scientific">Mycena rosella</name>
    <name type="common">Pink bonnet</name>
    <name type="synonym">Agaricus rosellus</name>
    <dbReference type="NCBI Taxonomy" id="1033263"/>
    <lineage>
        <taxon>Eukaryota</taxon>
        <taxon>Fungi</taxon>
        <taxon>Dikarya</taxon>
        <taxon>Basidiomycota</taxon>
        <taxon>Agaricomycotina</taxon>
        <taxon>Agaricomycetes</taxon>
        <taxon>Agaricomycetidae</taxon>
        <taxon>Agaricales</taxon>
        <taxon>Marasmiineae</taxon>
        <taxon>Mycenaceae</taxon>
        <taxon>Mycena</taxon>
    </lineage>
</organism>
<proteinExistence type="predicted"/>
<gene>
    <name evidence="1" type="ORF">B0H17DRAFT_847148</name>
</gene>
<dbReference type="InterPro" id="IPR012337">
    <property type="entry name" value="RNaseH-like_sf"/>
</dbReference>
<dbReference type="Proteomes" id="UP001221757">
    <property type="component" value="Unassembled WGS sequence"/>
</dbReference>
<reference evidence="1" key="1">
    <citation type="submission" date="2023-03" db="EMBL/GenBank/DDBJ databases">
        <title>Massive genome expansion in bonnet fungi (Mycena s.s.) driven by repeated elements and novel gene families across ecological guilds.</title>
        <authorList>
            <consortium name="Lawrence Berkeley National Laboratory"/>
            <person name="Harder C.B."/>
            <person name="Miyauchi S."/>
            <person name="Viragh M."/>
            <person name="Kuo A."/>
            <person name="Thoen E."/>
            <person name="Andreopoulos B."/>
            <person name="Lu D."/>
            <person name="Skrede I."/>
            <person name="Drula E."/>
            <person name="Henrissat B."/>
            <person name="Morin E."/>
            <person name="Kohler A."/>
            <person name="Barry K."/>
            <person name="LaButti K."/>
            <person name="Morin E."/>
            <person name="Salamov A."/>
            <person name="Lipzen A."/>
            <person name="Mereny Z."/>
            <person name="Hegedus B."/>
            <person name="Baldrian P."/>
            <person name="Stursova M."/>
            <person name="Weitz H."/>
            <person name="Taylor A."/>
            <person name="Grigoriev I.V."/>
            <person name="Nagy L.G."/>
            <person name="Martin F."/>
            <person name="Kauserud H."/>
        </authorList>
    </citation>
    <scope>NUCLEOTIDE SEQUENCE</scope>
    <source>
        <strain evidence="1">CBHHK067</strain>
    </source>
</reference>